<feature type="transmembrane region" description="Helical" evidence="1">
    <location>
        <begin position="537"/>
        <end position="560"/>
    </location>
</feature>
<keyword evidence="1" id="KW-1133">Transmembrane helix</keyword>
<comment type="caution">
    <text evidence="3">The sequence shown here is derived from an EMBL/GenBank/DDBJ whole genome shotgun (WGS) entry which is preliminary data.</text>
</comment>
<feature type="transmembrane region" description="Helical" evidence="1">
    <location>
        <begin position="486"/>
        <end position="507"/>
    </location>
</feature>
<reference evidence="3 4" key="1">
    <citation type="submission" date="2023-04" db="EMBL/GenBank/DDBJ databases">
        <title>Klugiella caeni sp. nov. isolated from the sludge of biochemical tank.</title>
        <authorList>
            <person name="Geng K."/>
        </authorList>
    </citation>
    <scope>NUCLEOTIDE SEQUENCE [LARGE SCALE GENOMIC DNA]</scope>
    <source>
        <strain evidence="3 4">YN-L-19</strain>
    </source>
</reference>
<feature type="domain" description="Tape measure protein N-terminal" evidence="2">
    <location>
        <begin position="70"/>
        <end position="242"/>
    </location>
</feature>
<dbReference type="InterPro" id="IPR013491">
    <property type="entry name" value="Tape_meas_N"/>
</dbReference>
<dbReference type="AlphaFoldDB" id="A0AAW6T9F8"/>
<name>A0AAW6T9F8_9MICO</name>
<sequence length="729" mass="76018">MAQATLFVEIVPTTTGVKRNIEKDLDGSFSTAEKKGTSVFGKIGKLAKGAALAAAGAAAALTGLAIKGGFERMLKIEDATKKLEGLGHSTANVETIMGSALAAVKGTAFGLDTAATVAASAVAAGIKPGQELEKYLRLTADAATIAGVSMDEMGSIMNKVQANGRAMTENLNQLQDRGIPILQWLADEYGVTAAEMSKMVSQGKVDAETFNRVIEENIGGAALKAGESTRGAFANMMAAINRLGERVLQDIFPLVQPALSAITRALDTMTDKVGPVIERLSTGFRALKEGMTFDGDVDTLALGPFLSTFVKIGQAVSEVTGGFRAMFEAFKAGGRDVTSSGLAGFMETVGLGARALFDAFKPLFSGGLGELLGYLTPLGAVFKLLGPLLPQLVAPLGQIAEVFAGALASYLPIVAEVFAKIGEVLGGVLLAVIPVVADILGRLAGVFERMMPVVLVIAGIIADVLVSALDLLMPVVSVVLSLLDPLFSIFEAIIPPILAIAQALLPVVGILMDAFAPILITVVQIIGTALAPVLETIAAILTFVGGVITWLVQNIVVPYFTKIMAPAIRVVGDIFTTVFGGLGDFFAGIWRGIETGFKAFVNFIIDGINGFIDGLNGMGGFLSDITGGAIDFRIGKLPRLALGGVVEATPGGVAAVVGEGRYDEAVLPLGGPQLERVRAALGRGSSDRPIYMDGTLFGWVQEIANSEAKLVVNKDNRDQARRLDMGWQF</sequence>
<evidence type="ECO:0000259" key="2">
    <source>
        <dbReference type="Pfam" id="PF20155"/>
    </source>
</evidence>
<dbReference type="NCBIfam" id="TIGR02675">
    <property type="entry name" value="tape_meas_nterm"/>
    <property type="match status" value="1"/>
</dbReference>
<keyword evidence="1" id="KW-0472">Membrane</keyword>
<dbReference type="Pfam" id="PF20155">
    <property type="entry name" value="TMP_3"/>
    <property type="match status" value="1"/>
</dbReference>
<evidence type="ECO:0000313" key="4">
    <source>
        <dbReference type="Proteomes" id="UP001321506"/>
    </source>
</evidence>
<dbReference type="Proteomes" id="UP001321506">
    <property type="component" value="Unassembled WGS sequence"/>
</dbReference>
<dbReference type="RefSeq" id="WP_281487763.1">
    <property type="nucleotide sequence ID" value="NZ_JASATX010000001.1"/>
</dbReference>
<protein>
    <submittedName>
        <fullName evidence="3">Tape measure protein</fullName>
    </submittedName>
</protein>
<feature type="transmembrane region" description="Helical" evidence="1">
    <location>
        <begin position="453"/>
        <end position="480"/>
    </location>
</feature>
<organism evidence="3 4">
    <name type="scientific">Ruicaihuangia caeni</name>
    <dbReference type="NCBI Taxonomy" id="3042517"/>
    <lineage>
        <taxon>Bacteria</taxon>
        <taxon>Bacillati</taxon>
        <taxon>Actinomycetota</taxon>
        <taxon>Actinomycetes</taxon>
        <taxon>Micrococcales</taxon>
        <taxon>Microbacteriaceae</taxon>
        <taxon>Ruicaihuangia</taxon>
    </lineage>
</organism>
<proteinExistence type="predicted"/>
<feature type="transmembrane region" description="Helical" evidence="1">
    <location>
        <begin position="417"/>
        <end position="441"/>
    </location>
</feature>
<dbReference type="EMBL" id="JASATX010000001">
    <property type="protein sequence ID" value="MDI2097995.1"/>
    <property type="molecule type" value="Genomic_DNA"/>
</dbReference>
<feature type="transmembrane region" description="Helical" evidence="1">
    <location>
        <begin position="392"/>
        <end position="411"/>
    </location>
</feature>
<keyword evidence="4" id="KW-1185">Reference proteome</keyword>
<evidence type="ECO:0000256" key="1">
    <source>
        <dbReference type="SAM" id="Phobius"/>
    </source>
</evidence>
<keyword evidence="1" id="KW-0812">Transmembrane</keyword>
<gene>
    <name evidence="3" type="ORF">QF206_03310</name>
</gene>
<feature type="transmembrane region" description="Helical" evidence="1">
    <location>
        <begin position="514"/>
        <end position="531"/>
    </location>
</feature>
<accession>A0AAW6T9F8</accession>
<evidence type="ECO:0000313" key="3">
    <source>
        <dbReference type="EMBL" id="MDI2097995.1"/>
    </source>
</evidence>